<evidence type="ECO:0000313" key="2">
    <source>
        <dbReference type="EMBL" id="KAK7893453.1"/>
    </source>
</evidence>
<dbReference type="InterPro" id="IPR011993">
    <property type="entry name" value="PH-like_dom_sf"/>
</dbReference>
<dbReference type="PROSITE" id="PS50003">
    <property type="entry name" value="PH_DOMAIN"/>
    <property type="match status" value="1"/>
</dbReference>
<sequence length="179" mass="20828">MGVVQNSKVRRFAFELKMQDKSTFLLAADGEGEMEEWISTLNKILHSSFEQAMQEKRNGDIHDADEEHGKPDISSGSFQDSFQTARDIESKMKSEARLKLFTLDPDTQKLDISGIEPDIRQFEEKFGKECWSVAMTLRSTCKAVWLRMKKGRRLMWSHSMWCYPYLMSRTVEKSQRIST</sequence>
<dbReference type="SUPFAM" id="SSF50729">
    <property type="entry name" value="PH domain-like"/>
    <property type="match status" value="1"/>
</dbReference>
<evidence type="ECO:0000313" key="3">
    <source>
        <dbReference type="Proteomes" id="UP001460270"/>
    </source>
</evidence>
<dbReference type="EMBL" id="JBBPFD010000016">
    <property type="protein sequence ID" value="KAK7893453.1"/>
    <property type="molecule type" value="Genomic_DNA"/>
</dbReference>
<comment type="caution">
    <text evidence="2">The sequence shown here is derived from an EMBL/GenBank/DDBJ whole genome shotgun (WGS) entry which is preliminary data.</text>
</comment>
<organism evidence="2 3">
    <name type="scientific">Mugilogobius chulae</name>
    <name type="common">yellowstripe goby</name>
    <dbReference type="NCBI Taxonomy" id="88201"/>
    <lineage>
        <taxon>Eukaryota</taxon>
        <taxon>Metazoa</taxon>
        <taxon>Chordata</taxon>
        <taxon>Craniata</taxon>
        <taxon>Vertebrata</taxon>
        <taxon>Euteleostomi</taxon>
        <taxon>Actinopterygii</taxon>
        <taxon>Neopterygii</taxon>
        <taxon>Teleostei</taxon>
        <taxon>Neoteleostei</taxon>
        <taxon>Acanthomorphata</taxon>
        <taxon>Gobiaria</taxon>
        <taxon>Gobiiformes</taxon>
        <taxon>Gobioidei</taxon>
        <taxon>Gobiidae</taxon>
        <taxon>Gobionellinae</taxon>
        <taxon>Mugilogobius</taxon>
    </lineage>
</organism>
<keyword evidence="3" id="KW-1185">Reference proteome</keyword>
<proteinExistence type="predicted"/>
<protein>
    <recommendedName>
        <fullName evidence="1">PH domain-containing protein</fullName>
    </recommendedName>
</protein>
<feature type="domain" description="PH" evidence="1">
    <location>
        <begin position="1"/>
        <end position="46"/>
    </location>
</feature>
<dbReference type="AlphaFoldDB" id="A0AAW0N8Z5"/>
<dbReference type="InterPro" id="IPR001849">
    <property type="entry name" value="PH_domain"/>
</dbReference>
<gene>
    <name evidence="2" type="ORF">WMY93_022605</name>
</gene>
<dbReference type="Gene3D" id="2.30.29.30">
    <property type="entry name" value="Pleckstrin-homology domain (PH domain)/Phosphotyrosine-binding domain (PTB)"/>
    <property type="match status" value="1"/>
</dbReference>
<reference evidence="3" key="1">
    <citation type="submission" date="2024-04" db="EMBL/GenBank/DDBJ databases">
        <title>Salinicola lusitanus LLJ914,a marine bacterium isolated from the Okinawa Trough.</title>
        <authorList>
            <person name="Li J."/>
        </authorList>
    </citation>
    <scope>NUCLEOTIDE SEQUENCE [LARGE SCALE GENOMIC DNA]</scope>
</reference>
<accession>A0AAW0N8Z5</accession>
<dbReference type="Proteomes" id="UP001460270">
    <property type="component" value="Unassembled WGS sequence"/>
</dbReference>
<evidence type="ECO:0000259" key="1">
    <source>
        <dbReference type="PROSITE" id="PS50003"/>
    </source>
</evidence>
<name>A0AAW0N8Z5_9GOBI</name>